<reference evidence="2 3" key="1">
    <citation type="submission" date="2020-03" db="EMBL/GenBank/DDBJ databases">
        <title>Draft genome of Streptomyces sp. ventii, isolated from the Axial Seamount in the Pacific Ocean, and resequencing of the two type strains Streptomyces lonarensis strain NCL 716 and Streptomyces bohaiensis strain 11A07.</title>
        <authorList>
            <person name="Loughran R.M."/>
            <person name="Pfannmuller K.M."/>
            <person name="Wasson B.J."/>
            <person name="Deadmond M.C."/>
            <person name="Paddock B.E."/>
            <person name="Koyack M.J."/>
            <person name="Gallegos D.A."/>
            <person name="Mitchell E.A."/>
            <person name="Ushijima B."/>
            <person name="Saw J.H."/>
            <person name="Mcphail K.L."/>
            <person name="Videau P."/>
        </authorList>
    </citation>
    <scope>NUCLEOTIDE SEQUENCE [LARGE SCALE GENOMIC DNA]</scope>
    <source>
        <strain evidence="2 3">NCL716</strain>
    </source>
</reference>
<keyword evidence="2" id="KW-0808">Transferase</keyword>
<dbReference type="GO" id="GO:0016747">
    <property type="term" value="F:acyltransferase activity, transferring groups other than amino-acyl groups"/>
    <property type="evidence" value="ECO:0007669"/>
    <property type="project" value="InterPro"/>
</dbReference>
<proteinExistence type="predicted"/>
<dbReference type="Gene3D" id="3.40.630.30">
    <property type="match status" value="1"/>
</dbReference>
<dbReference type="SUPFAM" id="SSF55729">
    <property type="entry name" value="Acyl-CoA N-acyltransferases (Nat)"/>
    <property type="match status" value="1"/>
</dbReference>
<evidence type="ECO:0000313" key="2">
    <source>
        <dbReference type="EMBL" id="NJQ06627.1"/>
    </source>
</evidence>
<comment type="caution">
    <text evidence="2">The sequence shown here is derived from an EMBL/GenBank/DDBJ whole genome shotgun (WGS) entry which is preliminary data.</text>
</comment>
<name>A0A7X6D1W9_9ACTN</name>
<dbReference type="AlphaFoldDB" id="A0A7X6D1W9"/>
<protein>
    <submittedName>
        <fullName evidence="2">GNAT family N-acetyltransferase</fullName>
    </submittedName>
</protein>
<evidence type="ECO:0000259" key="1">
    <source>
        <dbReference type="PROSITE" id="PS51186"/>
    </source>
</evidence>
<dbReference type="InterPro" id="IPR016181">
    <property type="entry name" value="Acyl_CoA_acyltransferase"/>
</dbReference>
<dbReference type="RefSeq" id="WP_167970908.1">
    <property type="nucleotide sequence ID" value="NZ_BHZG01000030.1"/>
</dbReference>
<dbReference type="EMBL" id="JAAVJD010000097">
    <property type="protein sequence ID" value="NJQ06627.1"/>
    <property type="molecule type" value="Genomic_DNA"/>
</dbReference>
<dbReference type="CDD" id="cd04301">
    <property type="entry name" value="NAT_SF"/>
    <property type="match status" value="1"/>
</dbReference>
<organism evidence="2 3">
    <name type="scientific">Streptomyces lonarensis</name>
    <dbReference type="NCBI Taxonomy" id="700599"/>
    <lineage>
        <taxon>Bacteria</taxon>
        <taxon>Bacillati</taxon>
        <taxon>Actinomycetota</taxon>
        <taxon>Actinomycetes</taxon>
        <taxon>Kitasatosporales</taxon>
        <taxon>Streptomycetaceae</taxon>
        <taxon>Streptomyces</taxon>
    </lineage>
</organism>
<dbReference type="Proteomes" id="UP000578686">
    <property type="component" value="Unassembled WGS sequence"/>
</dbReference>
<accession>A0A7X6D1W9</accession>
<sequence>MNQHDLTLRPITGREELPLFTRFPYALNPEIAGDLDAGRRRPSWLWVAVRGDRPLARAGWWSRPGAAGPLVLDILDLDGALPPSERLAIGERLLRAATAAVVPTGERPPMYSRFVPADWREDPDARPVVEELGNVVRRTGGLPFVERLRLERGPAAPPPLTGRLAFREPRDPGELIDLMTDVLPGTLDAHSRDDLTRMSARQVAAAHYEEEIARFTTPRSWWRVATLPDGEPVGFVVPAHNGYNPIIAYLAVLPAHRGRGYIDDVLAEGTRVLAEQNVPRIRASTDLGNTPMADAFRRAGYREIEREITMTWQ</sequence>
<dbReference type="PROSITE" id="PS51186">
    <property type="entry name" value="GNAT"/>
    <property type="match status" value="1"/>
</dbReference>
<gene>
    <name evidence="2" type="ORF">HCN56_13805</name>
</gene>
<keyword evidence="3" id="KW-1185">Reference proteome</keyword>
<feature type="domain" description="N-acetyltransferase" evidence="1">
    <location>
        <begin position="180"/>
        <end position="313"/>
    </location>
</feature>
<dbReference type="InterPro" id="IPR000182">
    <property type="entry name" value="GNAT_dom"/>
</dbReference>
<evidence type="ECO:0000313" key="3">
    <source>
        <dbReference type="Proteomes" id="UP000578686"/>
    </source>
</evidence>
<dbReference type="Pfam" id="PF00583">
    <property type="entry name" value="Acetyltransf_1"/>
    <property type="match status" value="1"/>
</dbReference>